<feature type="transmembrane region" description="Helical" evidence="8">
    <location>
        <begin position="518"/>
        <end position="535"/>
    </location>
</feature>
<evidence type="ECO:0000256" key="3">
    <source>
        <dbReference type="ARBA" id="ARBA00022554"/>
    </source>
</evidence>
<evidence type="ECO:0000313" key="10">
    <source>
        <dbReference type="EMBL" id="EFI99437.1"/>
    </source>
</evidence>
<evidence type="ECO:0000256" key="2">
    <source>
        <dbReference type="ARBA" id="ARBA00010993"/>
    </source>
</evidence>
<dbReference type="GeneID" id="9585387"/>
<dbReference type="STRING" id="578458.D8PZH1"/>
<feature type="transmembrane region" description="Helical" evidence="8">
    <location>
        <begin position="69"/>
        <end position="92"/>
    </location>
</feature>
<evidence type="ECO:0000313" key="11">
    <source>
        <dbReference type="Proteomes" id="UP000007431"/>
    </source>
</evidence>
<dbReference type="RefSeq" id="XP_003034340.1">
    <property type="nucleotide sequence ID" value="XM_003034294.1"/>
</dbReference>
<feature type="compositionally biased region" description="Low complexity" evidence="7">
    <location>
        <begin position="21"/>
        <end position="32"/>
    </location>
</feature>
<feature type="transmembrane region" description="Helical" evidence="8">
    <location>
        <begin position="151"/>
        <end position="170"/>
    </location>
</feature>
<feature type="compositionally biased region" description="Basic and acidic residues" evidence="7">
    <location>
        <begin position="11"/>
        <end position="20"/>
    </location>
</feature>
<reference evidence="10 11" key="1">
    <citation type="journal article" date="2010" name="Nat. Biotechnol.">
        <title>Genome sequence of the model mushroom Schizophyllum commune.</title>
        <authorList>
            <person name="Ohm R.A."/>
            <person name="de Jong J.F."/>
            <person name="Lugones L.G."/>
            <person name="Aerts A."/>
            <person name="Kothe E."/>
            <person name="Stajich J.E."/>
            <person name="de Vries R.P."/>
            <person name="Record E."/>
            <person name="Levasseur A."/>
            <person name="Baker S.E."/>
            <person name="Bartholomew K.A."/>
            <person name="Coutinho P.M."/>
            <person name="Erdmann S."/>
            <person name="Fowler T.J."/>
            <person name="Gathman A.C."/>
            <person name="Lombard V."/>
            <person name="Henrissat B."/>
            <person name="Knabe N."/>
            <person name="Kuees U."/>
            <person name="Lilly W.W."/>
            <person name="Lindquist E."/>
            <person name="Lucas S."/>
            <person name="Magnuson J.K."/>
            <person name="Piumi F."/>
            <person name="Raudaskoski M."/>
            <person name="Salamov A."/>
            <person name="Schmutz J."/>
            <person name="Schwarze F.W.M.R."/>
            <person name="vanKuyk P.A."/>
            <person name="Horton J.S."/>
            <person name="Grigoriev I.V."/>
            <person name="Woesten H.A.B."/>
        </authorList>
    </citation>
    <scope>NUCLEOTIDE SEQUENCE [LARGE SCALE GENOMIC DNA]</scope>
    <source>
        <strain evidence="11">H4-8 / FGSC 9210</strain>
    </source>
</reference>
<feature type="region of interest" description="Disordered" evidence="7">
    <location>
        <begin position="1"/>
        <end position="32"/>
    </location>
</feature>
<dbReference type="GO" id="GO:0005886">
    <property type="term" value="C:plasma membrane"/>
    <property type="evidence" value="ECO:0007669"/>
    <property type="project" value="TreeGrafter"/>
</dbReference>
<feature type="transmembrane region" description="Helical" evidence="8">
    <location>
        <begin position="218"/>
        <end position="242"/>
    </location>
</feature>
<keyword evidence="5 8" id="KW-1133">Transmembrane helix</keyword>
<dbReference type="InterPro" id="IPR003020">
    <property type="entry name" value="HCO3_transpt_euk"/>
</dbReference>
<dbReference type="VEuPathDB" id="FungiDB:SCHCODRAFT_02614641"/>
<comment type="similarity">
    <text evidence="2">Belongs to the anion exchanger (TC 2.A.31) family.</text>
</comment>
<dbReference type="GO" id="GO:0005774">
    <property type="term" value="C:vacuolar membrane"/>
    <property type="evidence" value="ECO:0007669"/>
    <property type="project" value="UniProtKB-SubCell"/>
</dbReference>
<dbReference type="PANTHER" id="PTHR11453">
    <property type="entry name" value="ANION EXCHANGE PROTEIN"/>
    <property type="match status" value="1"/>
</dbReference>
<proteinExistence type="inferred from homology"/>
<dbReference type="Pfam" id="PF00955">
    <property type="entry name" value="HCO3_cotransp"/>
    <property type="match status" value="2"/>
</dbReference>
<evidence type="ECO:0000256" key="6">
    <source>
        <dbReference type="ARBA" id="ARBA00023136"/>
    </source>
</evidence>
<feature type="transmembrane region" description="Helical" evidence="8">
    <location>
        <begin position="104"/>
        <end position="131"/>
    </location>
</feature>
<evidence type="ECO:0000256" key="1">
    <source>
        <dbReference type="ARBA" id="ARBA00004128"/>
    </source>
</evidence>
<feature type="transmembrane region" description="Helical" evidence="8">
    <location>
        <begin position="309"/>
        <end position="326"/>
    </location>
</feature>
<organism evidence="11">
    <name type="scientific">Schizophyllum commune (strain H4-8 / FGSC 9210)</name>
    <name type="common">Split gill fungus</name>
    <dbReference type="NCBI Taxonomy" id="578458"/>
    <lineage>
        <taxon>Eukaryota</taxon>
        <taxon>Fungi</taxon>
        <taxon>Dikarya</taxon>
        <taxon>Basidiomycota</taxon>
        <taxon>Agaricomycotina</taxon>
        <taxon>Agaricomycetes</taxon>
        <taxon>Agaricomycetidae</taxon>
        <taxon>Agaricales</taxon>
        <taxon>Schizophyllaceae</taxon>
        <taxon>Schizophyllum</taxon>
    </lineage>
</organism>
<accession>D8PZH1</accession>
<dbReference type="GO" id="GO:0080139">
    <property type="term" value="F:borate efflux transmembrane transporter activity"/>
    <property type="evidence" value="ECO:0007669"/>
    <property type="project" value="TreeGrafter"/>
</dbReference>
<dbReference type="GO" id="GO:0050801">
    <property type="term" value="P:monoatomic ion homeostasis"/>
    <property type="evidence" value="ECO:0007669"/>
    <property type="project" value="TreeGrafter"/>
</dbReference>
<evidence type="ECO:0000256" key="7">
    <source>
        <dbReference type="SAM" id="MobiDB-lite"/>
    </source>
</evidence>
<sequence length="566" mass="62752">MSSLDAVAAPLEKRPVEVERSTAPSSATATSSRGWTHELRTLGRGIRRDIRARAPYYWSDWKDAYNYRVIPATALIFFANVLPGIAFSLDLIETTQMYGVSEVLMSSFMAAFIFSVFGAQPLTIAGVTGPITVFNKTIYDIIEKEDNAPNYLHFIGWVYLWAAIIHWITAILNWCNFLKYVTLFSCDTFGFYVSWVYLQYGIQVITRQLSQSAGPADAAGPLVSIIVALLMLVTAFLFQSLSQKTFFHRHVRRFLADYGMPISLVASSGVAYWGRFNAANAQTLPISGAFQPAGGREWLVKFWQLEGKWVGIALPFGFILWVLFFFDHNVSSLMAQSSDFPLRKPPGFHWDFFLLGVTTFIAGLLGLPAPNGLIPQAPIHTTSLVVMGKREKRDPEATPPDPHDGAAALHEYPIGVVEQRVSNLAQGSLCLVLLTGPFLHLLNLIPRGVLAGLFWYMGADALNGNGITQKLYYLIQDRRFITPSEPLRRVRKSRIVLFVALQLVGFGATFAITQTIAAIGFPVIIMLFIPLRVLVVPRLPFTEEELAILDAPTASPFTMESVGGTL</sequence>
<keyword evidence="3" id="KW-0926">Vacuole</keyword>
<evidence type="ECO:0000256" key="8">
    <source>
        <dbReference type="SAM" id="Phobius"/>
    </source>
</evidence>
<dbReference type="GO" id="GO:0005452">
    <property type="term" value="F:solute:inorganic anion antiporter activity"/>
    <property type="evidence" value="ECO:0007669"/>
    <property type="project" value="InterPro"/>
</dbReference>
<dbReference type="PANTHER" id="PTHR11453:SF82">
    <property type="entry name" value="BORON TRANSPORTER 1"/>
    <property type="match status" value="1"/>
</dbReference>
<evidence type="ECO:0000259" key="9">
    <source>
        <dbReference type="Pfam" id="PF00955"/>
    </source>
</evidence>
<name>D8PZH1_SCHCM</name>
<keyword evidence="4 8" id="KW-0812">Transmembrane</keyword>
<feature type="domain" description="Bicarbonate transporter-like transmembrane" evidence="9">
    <location>
        <begin position="219"/>
        <end position="552"/>
    </location>
</feature>
<keyword evidence="6 8" id="KW-0472">Membrane</keyword>
<evidence type="ECO:0000256" key="5">
    <source>
        <dbReference type="ARBA" id="ARBA00022989"/>
    </source>
</evidence>
<dbReference type="EMBL" id="GL377304">
    <property type="protein sequence ID" value="EFI99437.1"/>
    <property type="molecule type" value="Genomic_DNA"/>
</dbReference>
<dbReference type="OMA" id="RRAPFYW"/>
<feature type="transmembrane region" description="Helical" evidence="8">
    <location>
        <begin position="347"/>
        <end position="367"/>
    </location>
</feature>
<dbReference type="InterPro" id="IPR011531">
    <property type="entry name" value="HCO3_transpt-like_TM_dom"/>
</dbReference>
<dbReference type="eggNOG" id="KOG1172">
    <property type="taxonomic scope" value="Eukaryota"/>
</dbReference>
<evidence type="ECO:0000256" key="4">
    <source>
        <dbReference type="ARBA" id="ARBA00022692"/>
    </source>
</evidence>
<dbReference type="AlphaFoldDB" id="D8PZH1"/>
<dbReference type="FunFam" id="1.10.287.570:FF:000003">
    <property type="entry name" value="Anion exchange family protein"/>
    <property type="match status" value="1"/>
</dbReference>
<gene>
    <name evidence="10" type="ORF">SCHCODRAFT_66541</name>
</gene>
<feature type="transmembrane region" description="Helical" evidence="8">
    <location>
        <begin position="177"/>
        <end position="198"/>
    </location>
</feature>
<dbReference type="GO" id="GO:0000324">
    <property type="term" value="C:fungal-type vacuole"/>
    <property type="evidence" value="ECO:0007669"/>
    <property type="project" value="TreeGrafter"/>
</dbReference>
<comment type="subcellular location">
    <subcellularLocation>
        <location evidence="1">Vacuole membrane</location>
        <topology evidence="1">Multi-pass membrane protein</topology>
    </subcellularLocation>
</comment>
<protein>
    <recommendedName>
        <fullName evidence="9">Bicarbonate transporter-like transmembrane domain-containing protein</fullName>
    </recommendedName>
</protein>
<dbReference type="OrthoDB" id="1735926at2759"/>
<dbReference type="Gene3D" id="1.10.287.570">
    <property type="entry name" value="Helical hairpin bin"/>
    <property type="match status" value="1"/>
</dbReference>
<dbReference type="HOGENOM" id="CLU_002289_7_1_1"/>
<dbReference type="FunCoup" id="D8PZH1">
    <property type="interactions" value="139"/>
</dbReference>
<dbReference type="InParanoid" id="D8PZH1"/>
<feature type="domain" description="Bicarbonate transporter-like transmembrane" evidence="9">
    <location>
        <begin position="44"/>
        <end position="208"/>
    </location>
</feature>
<feature type="transmembrane region" description="Helical" evidence="8">
    <location>
        <begin position="495"/>
        <end position="512"/>
    </location>
</feature>
<dbReference type="Proteomes" id="UP000007431">
    <property type="component" value="Unassembled WGS sequence"/>
</dbReference>
<dbReference type="GO" id="GO:0006820">
    <property type="term" value="P:monoatomic anion transport"/>
    <property type="evidence" value="ECO:0007669"/>
    <property type="project" value="InterPro"/>
</dbReference>
<keyword evidence="11" id="KW-1185">Reference proteome</keyword>
<dbReference type="KEGG" id="scm:SCHCO_02614641"/>